<dbReference type="OrthoDB" id="1879366at2759"/>
<dbReference type="GO" id="GO:0016831">
    <property type="term" value="F:carboxy-lyase activity"/>
    <property type="evidence" value="ECO:0007669"/>
    <property type="project" value="UniProtKB-KW"/>
</dbReference>
<comment type="similarity">
    <text evidence="3">Belongs to the metallo-dependent hydrolases superfamily.</text>
</comment>
<name>G2XUH2_BOTF4</name>
<feature type="chain" id="PRO_5003439940" description="Amidohydrolase-related domain-containing protein" evidence="4">
    <location>
        <begin position="24"/>
        <end position="420"/>
    </location>
</feature>
<protein>
    <recommendedName>
        <fullName evidence="5">Amidohydrolase-related domain-containing protein</fullName>
    </recommendedName>
</protein>
<feature type="domain" description="Amidohydrolase-related" evidence="5">
    <location>
        <begin position="147"/>
        <end position="385"/>
    </location>
</feature>
<evidence type="ECO:0000256" key="1">
    <source>
        <dbReference type="ARBA" id="ARBA00022793"/>
    </source>
</evidence>
<evidence type="ECO:0000259" key="5">
    <source>
        <dbReference type="Pfam" id="PF04909"/>
    </source>
</evidence>
<sequence length="420" mass="46882">MSFVCNFGKAALATLLLTPSISAADYTPQETVLNSGRPTFYDASTSIPGKIALEEHVGNDLLNGLYTVPYYPNTNEPQYSDSVYIADVGEKMLDIPSRIANMDAANISISVLTFGGPGIQGVFNATYATYAAGYVNDYLYKNYKNNANYTGRFEFWCSNALQEPSKAATELERCVKELGGVGSFVGGYTNNGGINGTANDIVYLDDPSMEPFLEKVVELDVPIYLHPRMPAPSQLLSVKGYEFLGSSPWGFSSETGAHALRLMVSGTLDKYPTLKIVLGHCGEGLPFFLPRIDQRLRHFKKELFNNTLTMEEYWLRNFYVTTAGVQDAGTLVDTIKRTGEDRVMFSVDYPFEDTVEIAGWFDRLEMNTLTKTKLAYENAKALLKLTCYVDAEKRPRIFNKHHVDDIIKHTHSPCIWTLFH</sequence>
<gene>
    <name evidence="6" type="ORF">BofuT4_P057220.1</name>
</gene>
<dbReference type="PANTHER" id="PTHR21240">
    <property type="entry name" value="2-AMINO-3-CARBOXYLMUCONATE-6-SEMIALDEHYDE DECARBOXYLASE"/>
    <property type="match status" value="1"/>
</dbReference>
<keyword evidence="2 3" id="KW-0456">Lyase</keyword>
<keyword evidence="1 3" id="KW-0210">Decarboxylase</keyword>
<dbReference type="eggNOG" id="KOG4245">
    <property type="taxonomic scope" value="Eukaryota"/>
</dbReference>
<evidence type="ECO:0000313" key="6">
    <source>
        <dbReference type="EMBL" id="CCD44142.1"/>
    </source>
</evidence>
<dbReference type="GO" id="GO:0016787">
    <property type="term" value="F:hydrolase activity"/>
    <property type="evidence" value="ECO:0007669"/>
    <property type="project" value="InterPro"/>
</dbReference>
<accession>G2XUH2</accession>
<dbReference type="PANTHER" id="PTHR21240:SF30">
    <property type="entry name" value="AMIDOHYDROLASE-RELATED DOMAIN-CONTAINING PROTEIN-RELATED"/>
    <property type="match status" value="1"/>
</dbReference>
<evidence type="ECO:0000313" key="7">
    <source>
        <dbReference type="Proteomes" id="UP000008177"/>
    </source>
</evidence>
<dbReference type="AlphaFoldDB" id="G2XUH2"/>
<dbReference type="InParanoid" id="G2XUH2"/>
<dbReference type="InterPro" id="IPR006680">
    <property type="entry name" value="Amidohydro-rel"/>
</dbReference>
<dbReference type="GO" id="GO:0019748">
    <property type="term" value="P:secondary metabolic process"/>
    <property type="evidence" value="ECO:0007669"/>
    <property type="project" value="TreeGrafter"/>
</dbReference>
<dbReference type="STRING" id="999810.G2XUH2"/>
<dbReference type="InterPro" id="IPR032466">
    <property type="entry name" value="Metal_Hydrolase"/>
</dbReference>
<evidence type="ECO:0000256" key="3">
    <source>
        <dbReference type="RuleBase" id="RU366045"/>
    </source>
</evidence>
<reference evidence="7" key="1">
    <citation type="journal article" date="2011" name="PLoS Genet.">
        <title>Genomic analysis of the necrotrophic fungal pathogens Sclerotinia sclerotiorum and Botrytis cinerea.</title>
        <authorList>
            <person name="Amselem J."/>
            <person name="Cuomo C.A."/>
            <person name="van Kan J.A."/>
            <person name="Viaud M."/>
            <person name="Benito E.P."/>
            <person name="Couloux A."/>
            <person name="Coutinho P.M."/>
            <person name="de Vries R.P."/>
            <person name="Dyer P.S."/>
            <person name="Fillinger S."/>
            <person name="Fournier E."/>
            <person name="Gout L."/>
            <person name="Hahn M."/>
            <person name="Kohn L."/>
            <person name="Lapalu N."/>
            <person name="Plummer K.M."/>
            <person name="Pradier J.M."/>
            <person name="Quevillon E."/>
            <person name="Sharon A."/>
            <person name="Simon A."/>
            <person name="ten Have A."/>
            <person name="Tudzynski B."/>
            <person name="Tudzynski P."/>
            <person name="Wincker P."/>
            <person name="Andrew M."/>
            <person name="Anthouard V."/>
            <person name="Beever R.E."/>
            <person name="Beffa R."/>
            <person name="Benoit I."/>
            <person name="Bouzid O."/>
            <person name="Brault B."/>
            <person name="Chen Z."/>
            <person name="Choquer M."/>
            <person name="Collemare J."/>
            <person name="Cotton P."/>
            <person name="Danchin E.G."/>
            <person name="Da Silva C."/>
            <person name="Gautier A."/>
            <person name="Giraud C."/>
            <person name="Giraud T."/>
            <person name="Gonzalez C."/>
            <person name="Grossetete S."/>
            <person name="Guldener U."/>
            <person name="Henrissat B."/>
            <person name="Howlett B.J."/>
            <person name="Kodira C."/>
            <person name="Kretschmer M."/>
            <person name="Lappartient A."/>
            <person name="Leroch M."/>
            <person name="Levis C."/>
            <person name="Mauceli E."/>
            <person name="Neuveglise C."/>
            <person name="Oeser B."/>
            <person name="Pearson M."/>
            <person name="Poulain J."/>
            <person name="Poussereau N."/>
            <person name="Quesneville H."/>
            <person name="Rascle C."/>
            <person name="Schumacher J."/>
            <person name="Segurens B."/>
            <person name="Sexton A."/>
            <person name="Silva E."/>
            <person name="Sirven C."/>
            <person name="Soanes D.M."/>
            <person name="Talbot N.J."/>
            <person name="Templeton M."/>
            <person name="Yandava C."/>
            <person name="Yarden O."/>
            <person name="Zeng Q."/>
            <person name="Rollins J.A."/>
            <person name="Lebrun M.H."/>
            <person name="Dickman M."/>
        </authorList>
    </citation>
    <scope>NUCLEOTIDE SEQUENCE [LARGE SCALE GENOMIC DNA]</scope>
    <source>
        <strain evidence="7">T4</strain>
    </source>
</reference>
<dbReference type="InterPro" id="IPR032465">
    <property type="entry name" value="ACMSD"/>
</dbReference>
<organism evidence="6 7">
    <name type="scientific">Botryotinia fuckeliana (strain T4)</name>
    <name type="common">Noble rot fungus</name>
    <name type="synonym">Botrytis cinerea</name>
    <dbReference type="NCBI Taxonomy" id="999810"/>
    <lineage>
        <taxon>Eukaryota</taxon>
        <taxon>Fungi</taxon>
        <taxon>Dikarya</taxon>
        <taxon>Ascomycota</taxon>
        <taxon>Pezizomycotina</taxon>
        <taxon>Leotiomycetes</taxon>
        <taxon>Helotiales</taxon>
        <taxon>Sclerotiniaceae</taxon>
        <taxon>Botrytis</taxon>
    </lineage>
</organism>
<evidence type="ECO:0000256" key="4">
    <source>
        <dbReference type="SAM" id="SignalP"/>
    </source>
</evidence>
<dbReference type="HOGENOM" id="CLU_039329_5_0_1"/>
<keyword evidence="4" id="KW-0732">Signal</keyword>
<dbReference type="SUPFAM" id="SSF51556">
    <property type="entry name" value="Metallo-dependent hydrolases"/>
    <property type="match status" value="1"/>
</dbReference>
<evidence type="ECO:0000256" key="2">
    <source>
        <dbReference type="ARBA" id="ARBA00023239"/>
    </source>
</evidence>
<feature type="signal peptide" evidence="4">
    <location>
        <begin position="1"/>
        <end position="23"/>
    </location>
</feature>
<dbReference type="Gene3D" id="3.20.20.140">
    <property type="entry name" value="Metal-dependent hydrolases"/>
    <property type="match status" value="1"/>
</dbReference>
<proteinExistence type="inferred from homology"/>
<dbReference type="Proteomes" id="UP000008177">
    <property type="component" value="Unplaced contigs"/>
</dbReference>
<dbReference type="GO" id="GO:0005829">
    <property type="term" value="C:cytosol"/>
    <property type="evidence" value="ECO:0007669"/>
    <property type="project" value="TreeGrafter"/>
</dbReference>
<dbReference type="Pfam" id="PF04909">
    <property type="entry name" value="Amidohydro_2"/>
    <property type="match status" value="1"/>
</dbReference>
<dbReference type="EMBL" id="FQ790270">
    <property type="protein sequence ID" value="CCD44142.1"/>
    <property type="molecule type" value="Genomic_DNA"/>
</dbReference>